<dbReference type="InterPro" id="IPR008906">
    <property type="entry name" value="HATC_C_dom"/>
</dbReference>
<name>A0A835M6G0_9MAGN</name>
<accession>A0A835M6G0</accession>
<evidence type="ECO:0000259" key="1">
    <source>
        <dbReference type="Pfam" id="PF05699"/>
    </source>
</evidence>
<keyword evidence="3" id="KW-1185">Reference proteome</keyword>
<dbReference type="Proteomes" id="UP000631114">
    <property type="component" value="Unassembled WGS sequence"/>
</dbReference>
<dbReference type="AlphaFoldDB" id="A0A835M6G0"/>
<feature type="domain" description="HAT C-terminal dimerisation" evidence="1">
    <location>
        <begin position="25"/>
        <end position="56"/>
    </location>
</feature>
<comment type="caution">
    <text evidence="2">The sequence shown here is derived from an EMBL/GenBank/DDBJ whole genome shotgun (WGS) entry which is preliminary data.</text>
</comment>
<gene>
    <name evidence="2" type="ORF">IFM89_000194</name>
</gene>
<proteinExistence type="predicted"/>
<organism evidence="2 3">
    <name type="scientific">Coptis chinensis</name>
    <dbReference type="NCBI Taxonomy" id="261450"/>
    <lineage>
        <taxon>Eukaryota</taxon>
        <taxon>Viridiplantae</taxon>
        <taxon>Streptophyta</taxon>
        <taxon>Embryophyta</taxon>
        <taxon>Tracheophyta</taxon>
        <taxon>Spermatophyta</taxon>
        <taxon>Magnoliopsida</taxon>
        <taxon>Ranunculales</taxon>
        <taxon>Ranunculaceae</taxon>
        <taxon>Coptidoideae</taxon>
        <taxon>Coptis</taxon>
    </lineage>
</organism>
<dbReference type="PANTHER" id="PTHR23272">
    <property type="entry name" value="BED FINGER-RELATED"/>
    <property type="match status" value="1"/>
</dbReference>
<dbReference type="Pfam" id="PF05699">
    <property type="entry name" value="Dimer_Tnp_hAT"/>
    <property type="match status" value="1"/>
</dbReference>
<evidence type="ECO:0000313" key="2">
    <source>
        <dbReference type="EMBL" id="KAF9612446.1"/>
    </source>
</evidence>
<dbReference type="GO" id="GO:0046983">
    <property type="term" value="F:protein dimerization activity"/>
    <property type="evidence" value="ECO:0007669"/>
    <property type="project" value="InterPro"/>
</dbReference>
<sequence length="81" mass="8842">MEVYLEEGIYVGCDGTFDVLNWLQSAFSAAGRVIDDYRSSLSAETKEALACTRDWLQTEFGIGKSVNGPPHSLICSTPPLL</sequence>
<protein>
    <recommendedName>
        <fullName evidence="1">HAT C-terminal dimerisation domain-containing protein</fullName>
    </recommendedName>
</protein>
<dbReference type="EMBL" id="JADFTS010000003">
    <property type="protein sequence ID" value="KAF9612446.1"/>
    <property type="molecule type" value="Genomic_DNA"/>
</dbReference>
<dbReference type="PANTHER" id="PTHR23272:SF182">
    <property type="entry name" value="OS09G0381850 PROTEIN"/>
    <property type="match status" value="1"/>
</dbReference>
<evidence type="ECO:0000313" key="3">
    <source>
        <dbReference type="Proteomes" id="UP000631114"/>
    </source>
</evidence>
<dbReference type="OrthoDB" id="1893698at2759"/>
<reference evidence="2 3" key="1">
    <citation type="submission" date="2020-10" db="EMBL/GenBank/DDBJ databases">
        <title>The Coptis chinensis genome and diversification of protoberbering-type alkaloids.</title>
        <authorList>
            <person name="Wang B."/>
            <person name="Shu S."/>
            <person name="Song C."/>
            <person name="Liu Y."/>
        </authorList>
    </citation>
    <scope>NUCLEOTIDE SEQUENCE [LARGE SCALE GENOMIC DNA]</scope>
    <source>
        <strain evidence="2">HL-2020</strain>
        <tissue evidence="2">Leaf</tissue>
    </source>
</reference>